<proteinExistence type="predicted"/>
<keyword evidence="1" id="KW-1133">Transmembrane helix</keyword>
<evidence type="ECO:0000313" key="3">
    <source>
        <dbReference type="Proteomes" id="UP000831880"/>
    </source>
</evidence>
<gene>
    <name evidence="2" type="ORF">MUO14_08920</name>
</gene>
<keyword evidence="1" id="KW-0812">Transmembrane</keyword>
<name>A0ABY4H3Y2_9BACI</name>
<organism evidence="2 3">
    <name type="scientific">Halobacillus shinanisalinarum</name>
    <dbReference type="NCBI Taxonomy" id="2932258"/>
    <lineage>
        <taxon>Bacteria</taxon>
        <taxon>Bacillati</taxon>
        <taxon>Bacillota</taxon>
        <taxon>Bacilli</taxon>
        <taxon>Bacillales</taxon>
        <taxon>Bacillaceae</taxon>
        <taxon>Halobacillus</taxon>
    </lineage>
</organism>
<feature type="transmembrane region" description="Helical" evidence="1">
    <location>
        <begin position="12"/>
        <end position="36"/>
    </location>
</feature>
<reference evidence="2 3" key="1">
    <citation type="submission" date="2022-04" db="EMBL/GenBank/DDBJ databases">
        <title>Halobacillus sp. isolated from saltern.</title>
        <authorList>
            <person name="Won M."/>
            <person name="Lee C.-M."/>
            <person name="Woen H.-Y."/>
            <person name="Kwon S.-W."/>
        </authorList>
    </citation>
    <scope>NUCLEOTIDE SEQUENCE [LARGE SCALE GENOMIC DNA]</scope>
    <source>
        <strain evidence="2 3">SSTM10-2</strain>
    </source>
</reference>
<evidence type="ECO:0000313" key="2">
    <source>
        <dbReference type="EMBL" id="UOQ95029.1"/>
    </source>
</evidence>
<dbReference type="Proteomes" id="UP000831880">
    <property type="component" value="Chromosome"/>
</dbReference>
<keyword evidence="1" id="KW-0472">Membrane</keyword>
<dbReference type="RefSeq" id="WP_244754884.1">
    <property type="nucleotide sequence ID" value="NZ_CP095074.1"/>
</dbReference>
<evidence type="ECO:0000256" key="1">
    <source>
        <dbReference type="SAM" id="Phobius"/>
    </source>
</evidence>
<accession>A0ABY4H3Y2</accession>
<dbReference type="EMBL" id="CP095074">
    <property type="protein sequence ID" value="UOQ95029.1"/>
    <property type="molecule type" value="Genomic_DNA"/>
</dbReference>
<protein>
    <submittedName>
        <fullName evidence="2">Uncharacterized protein</fullName>
    </submittedName>
</protein>
<sequence length="160" mass="18337">MKKWLKSLQAKYLLLILLAVLALPISFPIVSMVVYLPATLLEDPNEPYGNFSTFESRWNKEADALNGAEDEQVSARLYELHEEFPDAAMFWVNGQGETMETVNYEASLPEQWSSLYTVQFMKKNYDNDPFTVVSFIGGSKEQGFMVVQLDREFIGPRLHN</sequence>
<keyword evidence="3" id="KW-1185">Reference proteome</keyword>